<dbReference type="Pfam" id="PF13578">
    <property type="entry name" value="Methyltransf_24"/>
    <property type="match status" value="1"/>
</dbReference>
<accession>A0A6J5MVS1</accession>
<sequence length="179" mass="20580">MKNLVKLALENKAQQHPKELEKLLIFLDSMQSKKIAVEIGSYNGGCLHAYKEIFEKTISIDLEIRSRLKEVDYIIGDSKKALPLLKETIGVKNTKIDFLMIDGDHSYEGVKADFNLYHKLVRKGGIIAFHDILDTQLHRELFCRVDLFWNEINKDERFEAYEIIESDGVWGGIGILVVK</sequence>
<protein>
    <submittedName>
        <fullName evidence="1">Methyltransferase domain containing protein</fullName>
    </submittedName>
</protein>
<reference evidence="1" key="1">
    <citation type="submission" date="2020-04" db="EMBL/GenBank/DDBJ databases">
        <authorList>
            <person name="Chiriac C."/>
            <person name="Salcher M."/>
            <person name="Ghai R."/>
            <person name="Kavagutti S V."/>
        </authorList>
    </citation>
    <scope>NUCLEOTIDE SEQUENCE</scope>
</reference>
<keyword evidence="1" id="KW-0808">Transferase</keyword>
<evidence type="ECO:0000313" key="1">
    <source>
        <dbReference type="EMBL" id="CAB4151355.1"/>
    </source>
</evidence>
<dbReference type="InterPro" id="IPR029063">
    <property type="entry name" value="SAM-dependent_MTases_sf"/>
</dbReference>
<proteinExistence type="predicted"/>
<dbReference type="GO" id="GO:0032259">
    <property type="term" value="P:methylation"/>
    <property type="evidence" value="ECO:0007669"/>
    <property type="project" value="UniProtKB-KW"/>
</dbReference>
<dbReference type="GO" id="GO:0008168">
    <property type="term" value="F:methyltransferase activity"/>
    <property type="evidence" value="ECO:0007669"/>
    <property type="project" value="UniProtKB-KW"/>
</dbReference>
<name>A0A6J5MVS1_9CAUD</name>
<gene>
    <name evidence="1" type="ORF">UFOVP595_12</name>
</gene>
<organism evidence="1">
    <name type="scientific">uncultured Caudovirales phage</name>
    <dbReference type="NCBI Taxonomy" id="2100421"/>
    <lineage>
        <taxon>Viruses</taxon>
        <taxon>Duplodnaviria</taxon>
        <taxon>Heunggongvirae</taxon>
        <taxon>Uroviricota</taxon>
        <taxon>Caudoviricetes</taxon>
        <taxon>Peduoviridae</taxon>
        <taxon>Maltschvirus</taxon>
        <taxon>Maltschvirus maltsch</taxon>
    </lineage>
</organism>
<keyword evidence="1" id="KW-0489">Methyltransferase</keyword>
<dbReference type="Gene3D" id="3.40.50.150">
    <property type="entry name" value="Vaccinia Virus protein VP39"/>
    <property type="match status" value="1"/>
</dbReference>
<dbReference type="EMBL" id="LR796568">
    <property type="protein sequence ID" value="CAB4151355.1"/>
    <property type="molecule type" value="Genomic_DNA"/>
</dbReference>
<dbReference type="SUPFAM" id="SSF53335">
    <property type="entry name" value="S-adenosyl-L-methionine-dependent methyltransferases"/>
    <property type="match status" value="1"/>
</dbReference>